<dbReference type="PROSITE" id="PS50862">
    <property type="entry name" value="AA_TRNA_LIGASE_II"/>
    <property type="match status" value="1"/>
</dbReference>
<feature type="region of interest" description="Aspartate" evidence="8">
    <location>
        <begin position="200"/>
        <end position="203"/>
    </location>
</feature>
<keyword evidence="4 8" id="KW-0547">Nucleotide-binding</keyword>
<dbReference type="SUPFAM" id="SSF55681">
    <property type="entry name" value="Class II aaRS and biotin synthetases"/>
    <property type="match status" value="1"/>
</dbReference>
<gene>
    <name evidence="8" type="primary">aspS</name>
    <name evidence="10" type="ORF">J2Z62_000787</name>
</gene>
<evidence type="ECO:0000259" key="9">
    <source>
        <dbReference type="PROSITE" id="PS50862"/>
    </source>
</evidence>
<dbReference type="PRINTS" id="PR01042">
    <property type="entry name" value="TRNASYNTHASP"/>
</dbReference>
<dbReference type="Gene3D" id="2.40.50.140">
    <property type="entry name" value="Nucleic acid-binding proteins"/>
    <property type="match status" value="1"/>
</dbReference>
<keyword evidence="11" id="KW-1185">Reference proteome</keyword>
<dbReference type="InterPro" id="IPR045864">
    <property type="entry name" value="aa-tRNA-synth_II/BPL/LPL"/>
</dbReference>
<evidence type="ECO:0000256" key="4">
    <source>
        <dbReference type="ARBA" id="ARBA00022741"/>
    </source>
</evidence>
<dbReference type="InterPro" id="IPR004364">
    <property type="entry name" value="Aa-tRNA-synt_II"/>
</dbReference>
<dbReference type="PANTHER" id="PTHR22594:SF5">
    <property type="entry name" value="ASPARTATE--TRNA LIGASE, MITOCHONDRIAL"/>
    <property type="match status" value="1"/>
</dbReference>
<dbReference type="Gene3D" id="3.30.930.10">
    <property type="entry name" value="Bira Bifunctional Protein, Domain 2"/>
    <property type="match status" value="1"/>
</dbReference>
<dbReference type="InterPro" id="IPR004524">
    <property type="entry name" value="Asp-tRNA-ligase_1"/>
</dbReference>
<evidence type="ECO:0000313" key="10">
    <source>
        <dbReference type="EMBL" id="MDQ0514349.1"/>
    </source>
</evidence>
<feature type="binding site" evidence="8">
    <location>
        <position position="443"/>
    </location>
    <ligand>
        <name>L-aspartate</name>
        <dbReference type="ChEBI" id="CHEBI:29991"/>
    </ligand>
</feature>
<keyword evidence="6 8" id="KW-0648">Protein biosynthesis</keyword>
<dbReference type="EC" id="6.1.1.12" evidence="8"/>
<evidence type="ECO:0000256" key="1">
    <source>
        <dbReference type="ARBA" id="ARBA00006303"/>
    </source>
</evidence>
<sequence>MNSLLEQRTWIATIANETYLEQPVVLAGFLRQKRKLGKLCFVVLTDTTGSMQLVFQQELLDQIFQVPKESVICVTGTLKIRKDINPEQQFGQFEVVVKQLTVLNPAQKTPPFTIDEILNVTEDTTLKYRYLFFRTTKAAAHLKARSQIINYLRNFLLTADFTEVNTPILGRSTPEGARDYLVPVRSKTAAKGFALPQSPQLYKQLLMVGGLERYFQFATNFRDEDLRADRQPEFTQLDLEVAYSNTPQFMTLIETMFSDLWAKFFQTKLVTPFVKMSYAECLADYGTDKPDLRFGLKIAHLPNFPATKWNQNQSTQFSHKAIFVPEQNLSRQKLDEIKLMLKNQHQLHYVLIGINLEATPKGDLFKPELVEWTQQYLTAQTLPGTLIVVAGDEPNLTSGMGALRSYLGDLFNLKNPDEFRFLWVTDWPLFEWNPTENKWDSAHNPFTSPTAGSLSTFATQPEQAKADAYDLVLNGLELGSGAKRITDPNLQHQLFNFLGLDQATTEHAFGWFLEAYQYGAPPHQGIGLGIERLLQIMLKTPTIRDVIAFPKNNQGIDTMQNTPSAFSEEQLEILHLTNWKK</sequence>
<reference evidence="10" key="1">
    <citation type="submission" date="2023-07" db="EMBL/GenBank/DDBJ databases">
        <title>Genomic Encyclopedia of Type Strains, Phase IV (KMG-IV): sequencing the most valuable type-strain genomes for metagenomic binning, comparative biology and taxonomic classification.</title>
        <authorList>
            <person name="Goeker M."/>
        </authorList>
    </citation>
    <scope>NUCLEOTIDE SEQUENCE [LARGE SCALE GENOMIC DNA]</scope>
    <source>
        <strain evidence="10">DSM 21204</strain>
    </source>
</reference>
<name>A0ABU0M077_9BACT</name>
<dbReference type="RefSeq" id="WP_256547775.1">
    <property type="nucleotide sequence ID" value="NZ_CP101809.1"/>
</dbReference>
<comment type="subunit">
    <text evidence="2 8">Homodimer.</text>
</comment>
<dbReference type="HAMAP" id="MF_00044">
    <property type="entry name" value="Asp_tRNA_synth_type1"/>
    <property type="match status" value="1"/>
</dbReference>
<comment type="catalytic activity">
    <reaction evidence="8">
        <text>tRNA(Asp) + L-aspartate + ATP = L-aspartyl-tRNA(Asp) + AMP + diphosphate</text>
        <dbReference type="Rhea" id="RHEA:19649"/>
        <dbReference type="Rhea" id="RHEA-COMP:9660"/>
        <dbReference type="Rhea" id="RHEA-COMP:9678"/>
        <dbReference type="ChEBI" id="CHEBI:29991"/>
        <dbReference type="ChEBI" id="CHEBI:30616"/>
        <dbReference type="ChEBI" id="CHEBI:33019"/>
        <dbReference type="ChEBI" id="CHEBI:78442"/>
        <dbReference type="ChEBI" id="CHEBI:78516"/>
        <dbReference type="ChEBI" id="CHEBI:456215"/>
        <dbReference type="EC" id="6.1.1.12"/>
    </reaction>
</comment>
<dbReference type="InterPro" id="IPR047089">
    <property type="entry name" value="Asp-tRNA-ligase_1_N"/>
</dbReference>
<dbReference type="InterPro" id="IPR004365">
    <property type="entry name" value="NA-bd_OB_tRNA"/>
</dbReference>
<evidence type="ECO:0000256" key="7">
    <source>
        <dbReference type="ARBA" id="ARBA00023146"/>
    </source>
</evidence>
<dbReference type="CDD" id="cd04317">
    <property type="entry name" value="EcAspRS_like_N"/>
    <property type="match status" value="1"/>
</dbReference>
<keyword evidence="5 8" id="KW-0067">ATP-binding</keyword>
<evidence type="ECO:0000256" key="3">
    <source>
        <dbReference type="ARBA" id="ARBA00022598"/>
    </source>
</evidence>
<feature type="binding site" evidence="8">
    <location>
        <begin position="222"/>
        <end position="224"/>
    </location>
    <ligand>
        <name>ATP</name>
        <dbReference type="ChEBI" id="CHEBI:30616"/>
    </ligand>
</feature>
<dbReference type="InterPro" id="IPR012340">
    <property type="entry name" value="NA-bd_OB-fold"/>
</dbReference>
<comment type="subcellular location">
    <subcellularLocation>
        <location evidence="8">Cytoplasm</location>
    </subcellularLocation>
</comment>
<keyword evidence="8" id="KW-0963">Cytoplasm</keyword>
<keyword evidence="3 8" id="KW-0436">Ligase</keyword>
<evidence type="ECO:0000256" key="2">
    <source>
        <dbReference type="ARBA" id="ARBA00011738"/>
    </source>
</evidence>
<dbReference type="InterPro" id="IPR006195">
    <property type="entry name" value="aa-tRNA-synth_II"/>
</dbReference>
<protein>
    <recommendedName>
        <fullName evidence="8">Aspartate--tRNA ligase</fullName>
        <ecNumber evidence="8">6.1.1.12</ecNumber>
    </recommendedName>
    <alternativeName>
        <fullName evidence="8">Aspartyl-tRNA synthetase</fullName>
        <shortName evidence="8">AspRS</shortName>
    </alternativeName>
</protein>
<dbReference type="NCBIfam" id="TIGR00459">
    <property type="entry name" value="aspS_bact"/>
    <property type="match status" value="1"/>
</dbReference>
<comment type="caution">
    <text evidence="8">Lacks conserved residue(s) required for the propagation of feature annotation.</text>
</comment>
<feature type="binding site" evidence="8">
    <location>
        <position position="175"/>
    </location>
    <ligand>
        <name>L-aspartate</name>
        <dbReference type="ChEBI" id="CHEBI:29991"/>
    </ligand>
</feature>
<dbReference type="Pfam" id="PF00152">
    <property type="entry name" value="tRNA-synt_2"/>
    <property type="match status" value="1"/>
</dbReference>
<comment type="similarity">
    <text evidence="1 8">Belongs to the class-II aminoacyl-tRNA synthetase family. Type 1 subfamily.</text>
</comment>
<feature type="domain" description="Aminoacyl-transfer RNA synthetases class-II family profile" evidence="9">
    <location>
        <begin position="145"/>
        <end position="563"/>
    </location>
</feature>
<evidence type="ECO:0000256" key="8">
    <source>
        <dbReference type="HAMAP-Rule" id="MF_00044"/>
    </source>
</evidence>
<proteinExistence type="inferred from homology"/>
<evidence type="ECO:0000256" key="6">
    <source>
        <dbReference type="ARBA" id="ARBA00022917"/>
    </source>
</evidence>
<organism evidence="10 11">
    <name type="scientific">Mycoplasmoides fastidiosum</name>
    <dbReference type="NCBI Taxonomy" id="92758"/>
    <lineage>
        <taxon>Bacteria</taxon>
        <taxon>Bacillati</taxon>
        <taxon>Mycoplasmatota</taxon>
        <taxon>Mycoplasmoidales</taxon>
        <taxon>Mycoplasmoidaceae</taxon>
        <taxon>Mycoplasmoides</taxon>
    </lineage>
</organism>
<feature type="binding site" evidence="8">
    <location>
        <position position="477"/>
    </location>
    <ligand>
        <name>ATP</name>
        <dbReference type="ChEBI" id="CHEBI:30616"/>
    </ligand>
</feature>
<dbReference type="NCBIfam" id="NF001750">
    <property type="entry name" value="PRK00476.1"/>
    <property type="match status" value="1"/>
</dbReference>
<evidence type="ECO:0000256" key="5">
    <source>
        <dbReference type="ARBA" id="ARBA00022840"/>
    </source>
</evidence>
<dbReference type="InterPro" id="IPR002312">
    <property type="entry name" value="Asp/Asn-tRNA-synth_IIb"/>
</dbReference>
<comment type="caution">
    <text evidence="10">The sequence shown here is derived from an EMBL/GenBank/DDBJ whole genome shotgun (WGS) entry which is preliminary data.</text>
</comment>
<dbReference type="SUPFAM" id="SSF50249">
    <property type="entry name" value="Nucleic acid-binding proteins"/>
    <property type="match status" value="1"/>
</dbReference>
<dbReference type="Pfam" id="PF01336">
    <property type="entry name" value="tRNA_anti-codon"/>
    <property type="match status" value="1"/>
</dbReference>
<feature type="binding site" evidence="8">
    <location>
        <position position="484"/>
    </location>
    <ligand>
        <name>L-aspartate</name>
        <dbReference type="ChEBI" id="CHEBI:29991"/>
    </ligand>
</feature>
<feature type="binding site" evidence="8">
    <location>
        <position position="231"/>
    </location>
    <ligand>
        <name>ATP</name>
        <dbReference type="ChEBI" id="CHEBI:30616"/>
    </ligand>
</feature>
<accession>A0ABU0M077</accession>
<dbReference type="InterPro" id="IPR004115">
    <property type="entry name" value="GAD-like_sf"/>
</dbReference>
<dbReference type="GO" id="GO:0004815">
    <property type="term" value="F:aspartate-tRNA ligase activity"/>
    <property type="evidence" value="ECO:0007669"/>
    <property type="project" value="UniProtKB-EC"/>
</dbReference>
<keyword evidence="7 8" id="KW-0030">Aminoacyl-tRNA synthetase</keyword>
<feature type="binding site" evidence="8">
    <location>
        <begin position="529"/>
        <end position="532"/>
    </location>
    <ligand>
        <name>ATP</name>
        <dbReference type="ChEBI" id="CHEBI:30616"/>
    </ligand>
</feature>
<feature type="binding site" evidence="8">
    <location>
        <position position="222"/>
    </location>
    <ligand>
        <name>L-aspartate</name>
        <dbReference type="ChEBI" id="CHEBI:29991"/>
    </ligand>
</feature>
<evidence type="ECO:0000313" key="11">
    <source>
        <dbReference type="Proteomes" id="UP001240643"/>
    </source>
</evidence>
<dbReference type="EMBL" id="JAUSWO010000001">
    <property type="protein sequence ID" value="MDQ0514349.1"/>
    <property type="molecule type" value="Genomic_DNA"/>
</dbReference>
<dbReference type="Gene3D" id="3.30.1360.30">
    <property type="entry name" value="GAD-like domain"/>
    <property type="match status" value="1"/>
</dbReference>
<dbReference type="Proteomes" id="UP001240643">
    <property type="component" value="Unassembled WGS sequence"/>
</dbReference>
<comment type="function">
    <text evidence="8">Catalyzes the attachment of L-aspartate to tRNA(Asp) in a two-step reaction: L-aspartate is first activated by ATP to form Asp-AMP and then transferred to the acceptor end of tRNA(Asp).</text>
</comment>
<dbReference type="PANTHER" id="PTHR22594">
    <property type="entry name" value="ASPARTYL/LYSYL-TRNA SYNTHETASE"/>
    <property type="match status" value="1"/>
</dbReference>